<feature type="domain" description="PHD-type" evidence="7">
    <location>
        <begin position="414"/>
        <end position="461"/>
    </location>
</feature>
<feature type="region of interest" description="Disordered" evidence="6">
    <location>
        <begin position="303"/>
        <end position="337"/>
    </location>
</feature>
<dbReference type="SUPFAM" id="SSF57903">
    <property type="entry name" value="FYVE/PHD zinc finger"/>
    <property type="match status" value="1"/>
</dbReference>
<dbReference type="Pfam" id="PF00628">
    <property type="entry name" value="PHD"/>
    <property type="match status" value="1"/>
</dbReference>
<dbReference type="InterPro" id="IPR001965">
    <property type="entry name" value="Znf_PHD"/>
</dbReference>
<reference evidence="8" key="2">
    <citation type="submission" date="2025-08" db="UniProtKB">
        <authorList>
            <consortium name="Ensembl"/>
        </authorList>
    </citation>
    <scope>IDENTIFICATION</scope>
</reference>
<dbReference type="PANTHER" id="PTHR24102:SF18">
    <property type="entry name" value="PHD FINGER PROTEIN 21B"/>
    <property type="match status" value="1"/>
</dbReference>
<evidence type="ECO:0000256" key="1">
    <source>
        <dbReference type="ARBA" id="ARBA00022723"/>
    </source>
</evidence>
<keyword evidence="3" id="KW-0862">Zinc</keyword>
<proteinExistence type="predicted"/>
<dbReference type="InParanoid" id="A0A673A510"/>
<organism evidence="8 9">
    <name type="scientific">Sphaeramia orbicularis</name>
    <name type="common">orbiculate cardinalfish</name>
    <dbReference type="NCBI Taxonomy" id="375764"/>
    <lineage>
        <taxon>Eukaryota</taxon>
        <taxon>Metazoa</taxon>
        <taxon>Chordata</taxon>
        <taxon>Craniata</taxon>
        <taxon>Vertebrata</taxon>
        <taxon>Euteleostomi</taxon>
        <taxon>Actinopterygii</taxon>
        <taxon>Neopterygii</taxon>
        <taxon>Teleostei</taxon>
        <taxon>Neoteleostei</taxon>
        <taxon>Acanthomorphata</taxon>
        <taxon>Gobiaria</taxon>
        <taxon>Kurtiformes</taxon>
        <taxon>Apogonoidei</taxon>
        <taxon>Apogonidae</taxon>
        <taxon>Apogoninae</taxon>
        <taxon>Sphaeramia</taxon>
    </lineage>
</organism>
<dbReference type="CTD" id="112885"/>
<keyword evidence="9" id="KW-1185">Reference proteome</keyword>
<protein>
    <recommendedName>
        <fullName evidence="7">PHD-type domain-containing protein</fullName>
    </recommendedName>
</protein>
<evidence type="ECO:0000256" key="2">
    <source>
        <dbReference type="ARBA" id="ARBA00022771"/>
    </source>
</evidence>
<dbReference type="Ensembl" id="ENSSORT00005024410.1">
    <property type="protein sequence ID" value="ENSSORP00005023712.1"/>
    <property type="gene ID" value="ENSSORG00005011468.1"/>
</dbReference>
<dbReference type="InterPro" id="IPR019787">
    <property type="entry name" value="Znf_PHD-finger"/>
</dbReference>
<dbReference type="PANTHER" id="PTHR24102">
    <property type="entry name" value="PHD FINGER PROTEIN"/>
    <property type="match status" value="1"/>
</dbReference>
<sequence>MELQGLQEALKVEIQCHQDGELKRQLHDRQTRITALSDKQNQTICKGLNELQNGQKLAVRSCPVGTTKPLSLIKTPSQGIAISVVPAKAPVSMVTAHINGQKVASSEPLQTSPINLQTSGRVVAAGVHSFSSRRAGELPPSQMLGTLTAVPIKVPQVSSLHRLAGQAATVLPQVRPKTQIPDSLPHSPCQELQPLSLQKATAVVSPKSQGPTLPTANSTFSPDHQPSSQGDASPSPLPSHSLTGGPDSGSPAQHASAGPGVAYAIIAASPAASNGVSAVSEAVKVQPLIFSAENKVIIIQPQVPSSSEGSPGIQADLPSQAEASPAHISPSQKKDEDPEKIAFMIALGLVTTDHLEEIQTKRQERKRRSTANPAYSGMFEPERKRLASHYLNSSLFLTARDSEDFCWKEDLEHDDHCAICKEDGELQPCHNCPRAFHPNCLHPPLKTPPRGPWYCPKCQKKVLNKENLSWPQNFVQSYVTHKTVRQEEKRRLLRRNNELKKECAHLEEEDKNLNKTLKQCMDVRERLLGQQRDTQASLERLKALIRLIQRDQVIQVTMTTTTTIAASLLSQAWIKPTSTAVASPSATPLQKSHTHSQGDNN</sequence>
<dbReference type="OrthoDB" id="336088at2759"/>
<feature type="region of interest" description="Disordered" evidence="6">
    <location>
        <begin position="198"/>
        <end position="256"/>
    </location>
</feature>
<dbReference type="InterPro" id="IPR011011">
    <property type="entry name" value="Znf_FYVE_PHD"/>
</dbReference>
<dbReference type="SMART" id="SM00249">
    <property type="entry name" value="PHD"/>
    <property type="match status" value="1"/>
</dbReference>
<feature type="region of interest" description="Disordered" evidence="6">
    <location>
        <begin position="358"/>
        <end position="378"/>
    </location>
</feature>
<evidence type="ECO:0000313" key="8">
    <source>
        <dbReference type="Ensembl" id="ENSSORP00005023712.1"/>
    </source>
</evidence>
<dbReference type="AlphaFoldDB" id="A0A673A510"/>
<evidence type="ECO:0000313" key="9">
    <source>
        <dbReference type="Proteomes" id="UP000472271"/>
    </source>
</evidence>
<dbReference type="GeneID" id="115429433"/>
<keyword evidence="2 4" id="KW-0863">Zinc-finger</keyword>
<gene>
    <name evidence="8" type="primary">phf21b</name>
</gene>
<evidence type="ECO:0000256" key="6">
    <source>
        <dbReference type="SAM" id="MobiDB-lite"/>
    </source>
</evidence>
<name>A0A673A510_9TELE</name>
<dbReference type="PROSITE" id="PS50016">
    <property type="entry name" value="ZF_PHD_2"/>
    <property type="match status" value="1"/>
</dbReference>
<accession>A0A673A510</accession>
<dbReference type="InterPro" id="IPR013083">
    <property type="entry name" value="Znf_RING/FYVE/PHD"/>
</dbReference>
<dbReference type="Proteomes" id="UP000472271">
    <property type="component" value="Chromosome 12"/>
</dbReference>
<feature type="compositionally biased region" description="Polar residues" evidence="6">
    <location>
        <begin position="206"/>
        <end position="242"/>
    </location>
</feature>
<evidence type="ECO:0000256" key="5">
    <source>
        <dbReference type="SAM" id="Coils"/>
    </source>
</evidence>
<evidence type="ECO:0000259" key="7">
    <source>
        <dbReference type="PROSITE" id="PS50016"/>
    </source>
</evidence>
<feature type="coiled-coil region" evidence="5">
    <location>
        <begin position="482"/>
        <end position="526"/>
    </location>
</feature>
<evidence type="ECO:0000256" key="3">
    <source>
        <dbReference type="ARBA" id="ARBA00022833"/>
    </source>
</evidence>
<dbReference type="RefSeq" id="XP_030004702.1">
    <property type="nucleotide sequence ID" value="XM_030148842.1"/>
</dbReference>
<keyword evidence="1" id="KW-0479">Metal-binding</keyword>
<reference evidence="8" key="3">
    <citation type="submission" date="2025-09" db="UniProtKB">
        <authorList>
            <consortium name="Ensembl"/>
        </authorList>
    </citation>
    <scope>IDENTIFICATION</scope>
</reference>
<dbReference type="GO" id="GO:0008270">
    <property type="term" value="F:zinc ion binding"/>
    <property type="evidence" value="ECO:0007669"/>
    <property type="project" value="UniProtKB-KW"/>
</dbReference>
<evidence type="ECO:0000256" key="4">
    <source>
        <dbReference type="PROSITE-ProRule" id="PRU00146"/>
    </source>
</evidence>
<feature type="region of interest" description="Disordered" evidence="6">
    <location>
        <begin position="582"/>
        <end position="601"/>
    </location>
</feature>
<reference evidence="8" key="1">
    <citation type="submission" date="2019-06" db="EMBL/GenBank/DDBJ databases">
        <authorList>
            <consortium name="Wellcome Sanger Institute Data Sharing"/>
        </authorList>
    </citation>
    <scope>NUCLEOTIDE SEQUENCE [LARGE SCALE GENOMIC DNA]</scope>
</reference>
<keyword evidence="5" id="KW-0175">Coiled coil</keyword>
<dbReference type="Gene3D" id="3.30.40.10">
    <property type="entry name" value="Zinc/RING finger domain, C3HC4 (zinc finger)"/>
    <property type="match status" value="1"/>
</dbReference>